<comment type="caution">
    <text evidence="2">The sequence shown here is derived from an EMBL/GenBank/DDBJ whole genome shotgun (WGS) entry which is preliminary data.</text>
</comment>
<organism evidence="2 3">
    <name type="scientific">Corallococcus sicarius</name>
    <dbReference type="NCBI Taxonomy" id="2316726"/>
    <lineage>
        <taxon>Bacteria</taxon>
        <taxon>Pseudomonadati</taxon>
        <taxon>Myxococcota</taxon>
        <taxon>Myxococcia</taxon>
        <taxon>Myxococcales</taxon>
        <taxon>Cystobacterineae</taxon>
        <taxon>Myxococcaceae</taxon>
        <taxon>Corallococcus</taxon>
    </lineage>
</organism>
<evidence type="ECO:0000313" key="3">
    <source>
        <dbReference type="Proteomes" id="UP000273405"/>
    </source>
</evidence>
<reference evidence="3" key="1">
    <citation type="submission" date="2018-09" db="EMBL/GenBank/DDBJ databases">
        <authorList>
            <person name="Livingstone P.G."/>
            <person name="Whitworth D.E."/>
        </authorList>
    </citation>
    <scope>NUCLEOTIDE SEQUENCE [LARGE SCALE GENOMIC DNA]</scope>
    <source>
        <strain evidence="3">CA040B</strain>
    </source>
</reference>
<dbReference type="RefSeq" id="WP_120623534.1">
    <property type="nucleotide sequence ID" value="NZ_RAWG01000006.1"/>
</dbReference>
<gene>
    <name evidence="2" type="ORF">D7X12_01785</name>
</gene>
<feature type="chain" id="PRO_5017328915" evidence="1">
    <location>
        <begin position="18"/>
        <end position="464"/>
    </location>
</feature>
<dbReference type="OrthoDB" id="1715597at2"/>
<name>A0A3A8NUN8_9BACT</name>
<feature type="signal peptide" evidence="1">
    <location>
        <begin position="1"/>
        <end position="17"/>
    </location>
</feature>
<dbReference type="Proteomes" id="UP000273405">
    <property type="component" value="Unassembled WGS sequence"/>
</dbReference>
<protein>
    <submittedName>
        <fullName evidence="2">SH3 domain-containing protein</fullName>
    </submittedName>
</protein>
<keyword evidence="3" id="KW-1185">Reference proteome</keyword>
<accession>A0A3A8NUN8</accession>
<keyword evidence="1" id="KW-0732">Signal</keyword>
<evidence type="ECO:0000313" key="2">
    <source>
        <dbReference type="EMBL" id="RKH47773.1"/>
    </source>
</evidence>
<dbReference type="EMBL" id="RAWG01000006">
    <property type="protein sequence ID" value="RKH47773.1"/>
    <property type="molecule type" value="Genomic_DNA"/>
</dbReference>
<evidence type="ECO:0000256" key="1">
    <source>
        <dbReference type="SAM" id="SignalP"/>
    </source>
</evidence>
<sequence>MSSACALVLAAVLTATASTSPTREADADLDGDGTREHLTLEVTKPGAFRLSAGTAVAEGELPGVRGVTVLDLDNNDKRREVLVHGEARFRLFRQEGTSLREVPLPPGTPSASGNGILLCDVPMADGWARRDKYLYDAKQPGFTEVPQELYAVGRVLAPPGRVPLQQTPGSTDVVALAGPERALSLHAFKPDPADGEGGWYLAGVAGKPEDVLGWIAARVLRQKVDGDDGAKPGATLVLPELYGSGLKPKVATSFPLLRTRRDDAEPVAKLRAGSTVTLLATEGTWYLVQSETRLLGWARAGTLTQGLAALKKAAVPDKRAQLSTLQRRLREAMPASSTGREDWQPDAAGFILENEYASTMDTYNLCPDGRVVLEFLNDDYTKYGTWTLDGDTLKLELTRETKQLGVGEPIGPPEGVEGVRQYRKTTPHEAMIAESLTLDWSEILKDVKDPSPSYRPRRGTPTCR</sequence>
<proteinExistence type="predicted"/>
<dbReference type="AlphaFoldDB" id="A0A3A8NUN8"/>